<dbReference type="EMBL" id="JBBPFD010000007">
    <property type="protein sequence ID" value="KAK7918572.1"/>
    <property type="molecule type" value="Genomic_DNA"/>
</dbReference>
<reference evidence="4" key="1">
    <citation type="submission" date="2024-04" db="EMBL/GenBank/DDBJ databases">
        <title>Salinicola lusitanus LLJ914,a marine bacterium isolated from the Okinawa Trough.</title>
        <authorList>
            <person name="Li J."/>
        </authorList>
    </citation>
    <scope>NUCLEOTIDE SEQUENCE [LARGE SCALE GENOMIC DNA]</scope>
</reference>
<feature type="region of interest" description="Disordered" evidence="2">
    <location>
        <begin position="285"/>
        <end position="333"/>
    </location>
</feature>
<dbReference type="Proteomes" id="UP001460270">
    <property type="component" value="Unassembled WGS sequence"/>
</dbReference>
<feature type="compositionally biased region" description="Basic and acidic residues" evidence="2">
    <location>
        <begin position="285"/>
        <end position="301"/>
    </location>
</feature>
<keyword evidence="4" id="KW-1185">Reference proteome</keyword>
<name>A0AAW0PET7_9GOBI</name>
<evidence type="ECO:0000313" key="3">
    <source>
        <dbReference type="EMBL" id="KAK7918572.1"/>
    </source>
</evidence>
<feature type="coiled-coil region" evidence="1">
    <location>
        <begin position="47"/>
        <end position="113"/>
    </location>
</feature>
<protein>
    <submittedName>
        <fullName evidence="3">Uncharacterized protein</fullName>
    </submittedName>
</protein>
<gene>
    <name evidence="3" type="ORF">WMY93_009856</name>
</gene>
<sequence length="333" mass="39706">MPKDDMEQRYVQLQTEIDQEHQHSQELQGHIDDITRTLVREAGWAAKSEAMEESKAALKQHNQLQKKHLSVIIKELEKAKLQQAVYREKVEEMEKMKTTNRETQELINLLSEELIEVKSMQEYHWHLDTDKCELKTWTKALHMKQVKLEKELASININVEQLEKVNSDRSAQRLEAIQLNKHVLTLHDQIDQKKMLEAQLKYVKSDKSYVARRRNTLREQYQSLYHGNGKRVVDELRTQIRECEDEIKDLDQENQTLEPQCEEFLVDMFSHDVLQNFRDMKTRELQQRKQRNAEAKRKIQTAEEQEQQEQEREGTQQQKDNSNRTETEQSRGT</sequence>
<organism evidence="3 4">
    <name type="scientific">Mugilogobius chulae</name>
    <name type="common">yellowstripe goby</name>
    <dbReference type="NCBI Taxonomy" id="88201"/>
    <lineage>
        <taxon>Eukaryota</taxon>
        <taxon>Metazoa</taxon>
        <taxon>Chordata</taxon>
        <taxon>Craniata</taxon>
        <taxon>Vertebrata</taxon>
        <taxon>Euteleostomi</taxon>
        <taxon>Actinopterygii</taxon>
        <taxon>Neopterygii</taxon>
        <taxon>Teleostei</taxon>
        <taxon>Neoteleostei</taxon>
        <taxon>Acanthomorphata</taxon>
        <taxon>Gobiaria</taxon>
        <taxon>Gobiiformes</taxon>
        <taxon>Gobioidei</taxon>
        <taxon>Gobiidae</taxon>
        <taxon>Gobionellinae</taxon>
        <taxon>Mugilogobius</taxon>
    </lineage>
</organism>
<proteinExistence type="predicted"/>
<dbReference type="AlphaFoldDB" id="A0AAW0PET7"/>
<feature type="compositionally biased region" description="Basic and acidic residues" evidence="2">
    <location>
        <begin position="321"/>
        <end position="333"/>
    </location>
</feature>
<evidence type="ECO:0000313" key="4">
    <source>
        <dbReference type="Proteomes" id="UP001460270"/>
    </source>
</evidence>
<accession>A0AAW0PET7</accession>
<comment type="caution">
    <text evidence="3">The sequence shown here is derived from an EMBL/GenBank/DDBJ whole genome shotgun (WGS) entry which is preliminary data.</text>
</comment>
<evidence type="ECO:0000256" key="1">
    <source>
        <dbReference type="SAM" id="Coils"/>
    </source>
</evidence>
<evidence type="ECO:0000256" key="2">
    <source>
        <dbReference type="SAM" id="MobiDB-lite"/>
    </source>
</evidence>
<keyword evidence="1" id="KW-0175">Coiled coil</keyword>